<feature type="compositionally biased region" description="Polar residues" evidence="1">
    <location>
        <begin position="43"/>
        <end position="56"/>
    </location>
</feature>
<proteinExistence type="predicted"/>
<evidence type="ECO:0000313" key="3">
    <source>
        <dbReference type="Proteomes" id="UP000036987"/>
    </source>
</evidence>
<evidence type="ECO:0000256" key="1">
    <source>
        <dbReference type="SAM" id="MobiDB-lite"/>
    </source>
</evidence>
<feature type="region of interest" description="Disordered" evidence="1">
    <location>
        <begin position="136"/>
        <end position="155"/>
    </location>
</feature>
<protein>
    <submittedName>
        <fullName evidence="2">Uncharacterized protein</fullName>
    </submittedName>
</protein>
<feature type="compositionally biased region" description="Low complexity" evidence="1">
    <location>
        <begin position="58"/>
        <end position="69"/>
    </location>
</feature>
<feature type="compositionally biased region" description="Polar residues" evidence="1">
    <location>
        <begin position="23"/>
        <end position="36"/>
    </location>
</feature>
<reference evidence="3" key="1">
    <citation type="journal article" date="2016" name="Nature">
        <title>The genome of the seagrass Zostera marina reveals angiosperm adaptation to the sea.</title>
        <authorList>
            <person name="Olsen J.L."/>
            <person name="Rouze P."/>
            <person name="Verhelst B."/>
            <person name="Lin Y.-C."/>
            <person name="Bayer T."/>
            <person name="Collen J."/>
            <person name="Dattolo E."/>
            <person name="De Paoli E."/>
            <person name="Dittami S."/>
            <person name="Maumus F."/>
            <person name="Michel G."/>
            <person name="Kersting A."/>
            <person name="Lauritano C."/>
            <person name="Lohaus R."/>
            <person name="Toepel M."/>
            <person name="Tonon T."/>
            <person name="Vanneste K."/>
            <person name="Amirebrahimi M."/>
            <person name="Brakel J."/>
            <person name="Bostroem C."/>
            <person name="Chovatia M."/>
            <person name="Grimwood J."/>
            <person name="Jenkins J.W."/>
            <person name="Jueterbock A."/>
            <person name="Mraz A."/>
            <person name="Stam W.T."/>
            <person name="Tice H."/>
            <person name="Bornberg-Bauer E."/>
            <person name="Green P.J."/>
            <person name="Pearson G.A."/>
            <person name="Procaccini G."/>
            <person name="Duarte C.M."/>
            <person name="Schmutz J."/>
            <person name="Reusch T.B.H."/>
            <person name="Van de Peer Y."/>
        </authorList>
    </citation>
    <scope>NUCLEOTIDE SEQUENCE [LARGE SCALE GENOMIC DNA]</scope>
    <source>
        <strain evidence="3">cv. Finnish</strain>
    </source>
</reference>
<keyword evidence="3" id="KW-1185">Reference proteome</keyword>
<feature type="compositionally biased region" description="Basic and acidic residues" evidence="1">
    <location>
        <begin position="70"/>
        <end position="83"/>
    </location>
</feature>
<dbReference type="AlphaFoldDB" id="A0A0K9Q233"/>
<dbReference type="EMBL" id="LFYR01000182">
    <property type="protein sequence ID" value="KMZ75351.1"/>
    <property type="molecule type" value="Genomic_DNA"/>
</dbReference>
<feature type="region of interest" description="Disordered" evidence="1">
    <location>
        <begin position="23"/>
        <end position="116"/>
    </location>
</feature>
<dbReference type="Proteomes" id="UP000036987">
    <property type="component" value="Unassembled WGS sequence"/>
</dbReference>
<sequence length="187" mass="20403">MRVLRHKSICSGCFRKLSQGLYSSSSPNLEDSQQVSPCDCSTVPDSTLSNPSTNGHVKSFSFLPSSPSKLENEIPDKGSKVDADDAVESSSSIDDDSLVTDGRDEQAFDGGAEENEIGEAVESDCNGVRVLNSILKKGRKSSSSGSNFENRRVRWLPDDDLTQVREFDRGSNEDEDDERRSCGCIIL</sequence>
<accession>A0A0K9Q233</accession>
<name>A0A0K9Q233_ZOSMR</name>
<evidence type="ECO:0000313" key="2">
    <source>
        <dbReference type="EMBL" id="KMZ75351.1"/>
    </source>
</evidence>
<gene>
    <name evidence="2" type="ORF">ZOSMA_116G00780</name>
</gene>
<comment type="caution">
    <text evidence="2">The sequence shown here is derived from an EMBL/GenBank/DDBJ whole genome shotgun (WGS) entry which is preliminary data.</text>
</comment>
<organism evidence="2 3">
    <name type="scientific">Zostera marina</name>
    <name type="common">Eelgrass</name>
    <dbReference type="NCBI Taxonomy" id="29655"/>
    <lineage>
        <taxon>Eukaryota</taxon>
        <taxon>Viridiplantae</taxon>
        <taxon>Streptophyta</taxon>
        <taxon>Embryophyta</taxon>
        <taxon>Tracheophyta</taxon>
        <taxon>Spermatophyta</taxon>
        <taxon>Magnoliopsida</taxon>
        <taxon>Liliopsida</taxon>
        <taxon>Zosteraceae</taxon>
        <taxon>Zostera</taxon>
    </lineage>
</organism>